<dbReference type="Proteomes" id="UP001138681">
    <property type="component" value="Unassembled WGS sequence"/>
</dbReference>
<gene>
    <name evidence="2" type="ORF">KCG46_05255</name>
</gene>
<evidence type="ECO:0000313" key="3">
    <source>
        <dbReference type="Proteomes" id="UP001138681"/>
    </source>
</evidence>
<accession>A0A9X1JKI2</accession>
<dbReference type="GO" id="GO:0016887">
    <property type="term" value="F:ATP hydrolysis activity"/>
    <property type="evidence" value="ECO:0007669"/>
    <property type="project" value="InterPro"/>
</dbReference>
<reference evidence="2" key="1">
    <citation type="submission" date="2021-04" db="EMBL/GenBank/DDBJ databases">
        <authorList>
            <person name="Pira H."/>
            <person name="Risdian C."/>
            <person name="Wink J."/>
        </authorList>
    </citation>
    <scope>NUCLEOTIDE SEQUENCE</scope>
    <source>
        <strain evidence="2">WH158</strain>
    </source>
</reference>
<evidence type="ECO:0000313" key="2">
    <source>
        <dbReference type="EMBL" id="MBV7258986.1"/>
    </source>
</evidence>
<evidence type="ECO:0000259" key="1">
    <source>
        <dbReference type="Pfam" id="PF00004"/>
    </source>
</evidence>
<dbReference type="GO" id="GO:0005524">
    <property type="term" value="F:ATP binding"/>
    <property type="evidence" value="ECO:0007669"/>
    <property type="project" value="InterPro"/>
</dbReference>
<dbReference type="RefSeq" id="WP_218404241.1">
    <property type="nucleotide sequence ID" value="NZ_JAGSPC010000001.1"/>
</dbReference>
<organism evidence="2 3">
    <name type="scientific">Erythrobacter crassostreae</name>
    <dbReference type="NCBI Taxonomy" id="2828328"/>
    <lineage>
        <taxon>Bacteria</taxon>
        <taxon>Pseudomonadati</taxon>
        <taxon>Pseudomonadota</taxon>
        <taxon>Alphaproteobacteria</taxon>
        <taxon>Sphingomonadales</taxon>
        <taxon>Erythrobacteraceae</taxon>
        <taxon>Erythrobacter/Porphyrobacter group</taxon>
        <taxon>Erythrobacter</taxon>
    </lineage>
</organism>
<proteinExistence type="predicted"/>
<comment type="caution">
    <text evidence="2">The sequence shown here is derived from an EMBL/GenBank/DDBJ whole genome shotgun (WGS) entry which is preliminary data.</text>
</comment>
<dbReference type="Pfam" id="PF00004">
    <property type="entry name" value="AAA"/>
    <property type="match status" value="1"/>
</dbReference>
<protein>
    <submittedName>
        <fullName evidence="2">AAA family ATPase</fullName>
    </submittedName>
</protein>
<dbReference type="AlphaFoldDB" id="A0A9X1JKI2"/>
<feature type="domain" description="ATPase AAA-type core" evidence="1">
    <location>
        <begin position="22"/>
        <end position="60"/>
    </location>
</feature>
<dbReference type="InterPro" id="IPR003959">
    <property type="entry name" value="ATPase_AAA_core"/>
</dbReference>
<name>A0A9X1JKI2_9SPHN</name>
<dbReference type="EMBL" id="JAGSPC010000001">
    <property type="protein sequence ID" value="MBV7258986.1"/>
    <property type="molecule type" value="Genomic_DNA"/>
</dbReference>
<keyword evidence="3" id="KW-1185">Reference proteome</keyword>
<sequence length="155" mass="17330">MRDLANVLRASLGDIDIVGIDGWTGVGKTTLAKNLAKEMGGSFYDLDCALTLNQNKYVSALQTSKISRALTERQRPLMIAGICLLEVLEIVGAHLDAHVYVKRMSSWGWADEDELTGQYFEVPGASGEAVRREMRAYHRKWQPHLLADIEYYRAG</sequence>